<evidence type="ECO:0000256" key="3">
    <source>
        <dbReference type="ARBA" id="ARBA00022448"/>
    </source>
</evidence>
<keyword evidence="8" id="KW-0175">Coiled coil</keyword>
<dbReference type="AlphaFoldDB" id="A0A5B9E6I3"/>
<keyword evidence="4" id="KW-1134">Transmembrane beta strand</keyword>
<dbReference type="KEGG" id="talb:FTW19_06160"/>
<evidence type="ECO:0000256" key="5">
    <source>
        <dbReference type="ARBA" id="ARBA00022692"/>
    </source>
</evidence>
<dbReference type="InterPro" id="IPR051906">
    <property type="entry name" value="TolC-like"/>
</dbReference>
<dbReference type="Gene3D" id="1.20.1600.10">
    <property type="entry name" value="Outer membrane efflux proteins (OEP)"/>
    <property type="match status" value="1"/>
</dbReference>
<dbReference type="GO" id="GO:0015562">
    <property type="term" value="F:efflux transmembrane transporter activity"/>
    <property type="evidence" value="ECO:0007669"/>
    <property type="project" value="InterPro"/>
</dbReference>
<dbReference type="Pfam" id="PF02321">
    <property type="entry name" value="OEP"/>
    <property type="match status" value="2"/>
</dbReference>
<evidence type="ECO:0000313" key="10">
    <source>
        <dbReference type="EMBL" id="QEE27618.1"/>
    </source>
</evidence>
<evidence type="ECO:0000256" key="7">
    <source>
        <dbReference type="ARBA" id="ARBA00023237"/>
    </source>
</evidence>
<evidence type="ECO:0000256" key="6">
    <source>
        <dbReference type="ARBA" id="ARBA00023136"/>
    </source>
</evidence>
<keyword evidence="7" id="KW-0998">Cell outer membrane</keyword>
<dbReference type="GO" id="GO:1990281">
    <property type="term" value="C:efflux pump complex"/>
    <property type="evidence" value="ECO:0007669"/>
    <property type="project" value="TreeGrafter"/>
</dbReference>
<evidence type="ECO:0000256" key="9">
    <source>
        <dbReference type="SAM" id="SignalP"/>
    </source>
</evidence>
<reference evidence="10 11" key="1">
    <citation type="submission" date="2019-08" db="EMBL/GenBank/DDBJ databases">
        <title>Complete genome sequence of Terriglobus albidus strain ORNL.</title>
        <authorList>
            <person name="Podar M."/>
        </authorList>
    </citation>
    <scope>NUCLEOTIDE SEQUENCE [LARGE SCALE GENOMIC DNA]</scope>
    <source>
        <strain evidence="10 11">ORNL</strain>
    </source>
</reference>
<evidence type="ECO:0000313" key="11">
    <source>
        <dbReference type="Proteomes" id="UP000321820"/>
    </source>
</evidence>
<dbReference type="Proteomes" id="UP000321820">
    <property type="component" value="Chromosome"/>
</dbReference>
<dbReference type="EMBL" id="CP042806">
    <property type="protein sequence ID" value="QEE27618.1"/>
    <property type="molecule type" value="Genomic_DNA"/>
</dbReference>
<feature type="coiled-coil region" evidence="8">
    <location>
        <begin position="181"/>
        <end position="232"/>
    </location>
</feature>
<evidence type="ECO:0000256" key="1">
    <source>
        <dbReference type="ARBA" id="ARBA00004442"/>
    </source>
</evidence>
<gene>
    <name evidence="10" type="ORF">FTW19_06160</name>
</gene>
<dbReference type="InterPro" id="IPR003423">
    <property type="entry name" value="OMP_efflux"/>
</dbReference>
<dbReference type="OrthoDB" id="9772909at2"/>
<comment type="subcellular location">
    <subcellularLocation>
        <location evidence="1">Cell outer membrane</location>
    </subcellularLocation>
</comment>
<protein>
    <submittedName>
        <fullName evidence="10">TolC family protein</fullName>
    </submittedName>
</protein>
<keyword evidence="11" id="KW-1185">Reference proteome</keyword>
<feature type="chain" id="PRO_5022926096" evidence="9">
    <location>
        <begin position="40"/>
        <end position="450"/>
    </location>
</feature>
<evidence type="ECO:0000256" key="8">
    <source>
        <dbReference type="SAM" id="Coils"/>
    </source>
</evidence>
<dbReference type="GO" id="GO:0009279">
    <property type="term" value="C:cell outer membrane"/>
    <property type="evidence" value="ECO:0007669"/>
    <property type="project" value="UniProtKB-SubCell"/>
</dbReference>
<dbReference type="PANTHER" id="PTHR30026:SF20">
    <property type="entry name" value="OUTER MEMBRANE PROTEIN TOLC"/>
    <property type="match status" value="1"/>
</dbReference>
<sequence length="450" mass="48983">MGISIWLANCHRSRVTLGKLLLLPLLPAALLVAQTPVDAAMPAEPAPQQAAAAHGSSELRLTLDDALAMARRNSPRLHEALAATQRGQAAVQTARAYTNPNVEVFQGRQYARPIKTPGTPGLLQHYAGYQTIEIPSERSARRKAAESIAASARAAERGVGLNVMADTQRAFYEALKRQEQIKQARENLTLVEDLRRRVEVEVNVGEKGKLELTRAEAELARARFAVNSAQIEYASAIAILRALIAAPADANLIPTGSTTAHMTLPALDMLRDQVLTAHPAVAQSEAELNASRSTLDREKALRIPQPTAFAEFENQPDLRYWRAGITVPIPLWDRRRGQIADAKAAISQANATLDQRRLELVSALERAYEQYQLADQQVTSLEAGSLRAAESAVEAAKSAYRFGERGIVEVLDAQRVLQSVRGDLLDAQYARQSALIDLEELGALTPGARP</sequence>
<evidence type="ECO:0000256" key="4">
    <source>
        <dbReference type="ARBA" id="ARBA00022452"/>
    </source>
</evidence>
<keyword evidence="9" id="KW-0732">Signal</keyword>
<accession>A0A5B9E6I3</accession>
<proteinExistence type="inferred from homology"/>
<comment type="similarity">
    <text evidence="2">Belongs to the outer membrane factor (OMF) (TC 1.B.17) family.</text>
</comment>
<name>A0A5B9E6I3_9BACT</name>
<keyword evidence="3" id="KW-0813">Transport</keyword>
<evidence type="ECO:0000256" key="2">
    <source>
        <dbReference type="ARBA" id="ARBA00007613"/>
    </source>
</evidence>
<feature type="signal peptide" evidence="9">
    <location>
        <begin position="1"/>
        <end position="39"/>
    </location>
</feature>
<organism evidence="10 11">
    <name type="scientific">Terriglobus albidus</name>
    <dbReference type="NCBI Taxonomy" id="1592106"/>
    <lineage>
        <taxon>Bacteria</taxon>
        <taxon>Pseudomonadati</taxon>
        <taxon>Acidobacteriota</taxon>
        <taxon>Terriglobia</taxon>
        <taxon>Terriglobales</taxon>
        <taxon>Acidobacteriaceae</taxon>
        <taxon>Terriglobus</taxon>
    </lineage>
</organism>
<keyword evidence="5" id="KW-0812">Transmembrane</keyword>
<keyword evidence="6" id="KW-0472">Membrane</keyword>
<dbReference type="SUPFAM" id="SSF56954">
    <property type="entry name" value="Outer membrane efflux proteins (OEP)"/>
    <property type="match status" value="1"/>
</dbReference>
<dbReference type="PANTHER" id="PTHR30026">
    <property type="entry name" value="OUTER MEMBRANE PROTEIN TOLC"/>
    <property type="match status" value="1"/>
</dbReference>
<dbReference type="GO" id="GO:0015288">
    <property type="term" value="F:porin activity"/>
    <property type="evidence" value="ECO:0007669"/>
    <property type="project" value="TreeGrafter"/>
</dbReference>